<comment type="caution">
    <text evidence="4">The sequence shown here is derived from an EMBL/GenBank/DDBJ whole genome shotgun (WGS) entry which is preliminary data.</text>
</comment>
<gene>
    <name evidence="4" type="ORF">SD70_26695</name>
</gene>
<dbReference type="Gene3D" id="3.40.50.150">
    <property type="entry name" value="Vaccinia Virus protein VP39"/>
    <property type="match status" value="1"/>
</dbReference>
<dbReference type="InterPro" id="IPR029063">
    <property type="entry name" value="SAM-dependent_MTases_sf"/>
</dbReference>
<protein>
    <submittedName>
        <fullName evidence="4">16S rRNA methyltransferase</fullName>
    </submittedName>
</protein>
<sequence>MSDHYYSQKPTAAHDERTIRATLRGRTYEFVTDAGVFSKEGVDFGSRLLIETMELEPNAEVLDVGCGYGPMGLAAAAAAAEGHVVMVDINERAVELARRNAELNGIRNVTVMQSDLLERVHGRRFDAVLTNPPIRAGKETVHRIFTDAYDVLKPGGSLWVVIQKKQGAPSAFAKLETIYGDVQEVNRDKGYKIFRARR</sequence>
<keyword evidence="2" id="KW-0808">Transferase</keyword>
<accession>A0ABR5ABM0</accession>
<evidence type="ECO:0000313" key="5">
    <source>
        <dbReference type="Proteomes" id="UP000031967"/>
    </source>
</evidence>
<feature type="domain" description="Methyltransferase small" evidence="3">
    <location>
        <begin position="28"/>
        <end position="194"/>
    </location>
</feature>
<dbReference type="SUPFAM" id="SSF53335">
    <property type="entry name" value="S-adenosyl-L-methionine-dependent methyltransferases"/>
    <property type="match status" value="1"/>
</dbReference>
<evidence type="ECO:0000313" key="4">
    <source>
        <dbReference type="EMBL" id="KIL38387.1"/>
    </source>
</evidence>
<dbReference type="Pfam" id="PF05175">
    <property type="entry name" value="MTS"/>
    <property type="match status" value="1"/>
</dbReference>
<dbReference type="CDD" id="cd02440">
    <property type="entry name" value="AdoMet_MTases"/>
    <property type="match status" value="1"/>
</dbReference>
<dbReference type="InterPro" id="IPR046977">
    <property type="entry name" value="RsmC/RlmG"/>
</dbReference>
<proteinExistence type="predicted"/>
<reference evidence="4 5" key="1">
    <citation type="submission" date="2014-12" db="EMBL/GenBank/DDBJ databases">
        <title>Draft genome sequence of Paenibacillus kamchatkensis strain B-2647.</title>
        <authorList>
            <person name="Karlyshev A.V."/>
            <person name="Kudryashova E.B."/>
        </authorList>
    </citation>
    <scope>NUCLEOTIDE SEQUENCE [LARGE SCALE GENOMIC DNA]</scope>
    <source>
        <strain evidence="4 5">VKM B-2647</strain>
    </source>
</reference>
<evidence type="ECO:0000256" key="1">
    <source>
        <dbReference type="ARBA" id="ARBA00022603"/>
    </source>
</evidence>
<evidence type="ECO:0000259" key="3">
    <source>
        <dbReference type="Pfam" id="PF05175"/>
    </source>
</evidence>
<dbReference type="PANTHER" id="PTHR47816:SF4">
    <property type="entry name" value="RIBOSOMAL RNA SMALL SUBUNIT METHYLTRANSFERASE C"/>
    <property type="match status" value="1"/>
</dbReference>
<organism evidence="4 5">
    <name type="scientific">Gordoniibacillus kamchatkensis</name>
    <dbReference type="NCBI Taxonomy" id="1590651"/>
    <lineage>
        <taxon>Bacteria</taxon>
        <taxon>Bacillati</taxon>
        <taxon>Bacillota</taxon>
        <taxon>Bacilli</taxon>
        <taxon>Bacillales</taxon>
        <taxon>Paenibacillaceae</taxon>
        <taxon>Gordoniibacillus</taxon>
    </lineage>
</organism>
<dbReference type="GO" id="GO:0032259">
    <property type="term" value="P:methylation"/>
    <property type="evidence" value="ECO:0007669"/>
    <property type="project" value="UniProtKB-KW"/>
</dbReference>
<dbReference type="EMBL" id="JXAK01000063">
    <property type="protein sequence ID" value="KIL38387.1"/>
    <property type="molecule type" value="Genomic_DNA"/>
</dbReference>
<dbReference type="PANTHER" id="PTHR47816">
    <property type="entry name" value="RIBOSOMAL RNA SMALL SUBUNIT METHYLTRANSFERASE C"/>
    <property type="match status" value="1"/>
</dbReference>
<dbReference type="InterPro" id="IPR007848">
    <property type="entry name" value="Small_mtfrase_dom"/>
</dbReference>
<name>A0ABR5ABM0_9BACL</name>
<dbReference type="GO" id="GO:0008168">
    <property type="term" value="F:methyltransferase activity"/>
    <property type="evidence" value="ECO:0007669"/>
    <property type="project" value="UniProtKB-KW"/>
</dbReference>
<keyword evidence="1 4" id="KW-0489">Methyltransferase</keyword>
<dbReference type="RefSeq" id="WP_041051304.1">
    <property type="nucleotide sequence ID" value="NZ_JXAK01000063.1"/>
</dbReference>
<keyword evidence="5" id="KW-1185">Reference proteome</keyword>
<evidence type="ECO:0000256" key="2">
    <source>
        <dbReference type="ARBA" id="ARBA00022679"/>
    </source>
</evidence>
<dbReference type="Proteomes" id="UP000031967">
    <property type="component" value="Unassembled WGS sequence"/>
</dbReference>